<evidence type="ECO:0000259" key="5">
    <source>
        <dbReference type="SMART" id="SM00507"/>
    </source>
</evidence>
<dbReference type="NCBIfam" id="NF008448">
    <property type="entry name" value="PRK11295.1"/>
    <property type="match status" value="1"/>
</dbReference>
<dbReference type="Gene3D" id="1.10.30.50">
    <property type="match status" value="1"/>
</dbReference>
<organism evidence="6 7">
    <name type="scientific">Kosakonia oryzendophytica</name>
    <dbReference type="NCBI Taxonomy" id="1005665"/>
    <lineage>
        <taxon>Bacteria</taxon>
        <taxon>Pseudomonadati</taxon>
        <taxon>Pseudomonadota</taxon>
        <taxon>Gammaproteobacteria</taxon>
        <taxon>Enterobacterales</taxon>
        <taxon>Enterobacteriaceae</taxon>
        <taxon>Kosakonia</taxon>
    </lineage>
</organism>
<dbReference type="OrthoDB" id="9796565at2"/>
<dbReference type="GO" id="GO:0005829">
    <property type="term" value="C:cytosol"/>
    <property type="evidence" value="ECO:0007669"/>
    <property type="project" value="TreeGrafter"/>
</dbReference>
<dbReference type="Proteomes" id="UP000198975">
    <property type="component" value="Unassembled WGS sequence"/>
</dbReference>
<sequence>MALIPKNYSRLESGYREKALKIYPWVCGRCSREFVYSNLRELTVHHIDHDHTNNPEDGSNWELLCLYCHDHEHAKYTEAEQYGTTVVAGEDAQKEVGTATYNPFADLKSMLNKKK</sequence>
<keyword evidence="2" id="KW-0378">Hydrolase</keyword>
<dbReference type="Pfam" id="PF01844">
    <property type="entry name" value="HNH"/>
    <property type="match status" value="1"/>
</dbReference>
<name>A0A1C4CWB3_9ENTR</name>
<evidence type="ECO:0000313" key="7">
    <source>
        <dbReference type="Proteomes" id="UP000198975"/>
    </source>
</evidence>
<dbReference type="PANTHER" id="PTHR41286:SF1">
    <property type="entry name" value="HNH NUCLEASE YAJD-RELATED"/>
    <property type="match status" value="1"/>
</dbReference>
<evidence type="ECO:0000256" key="4">
    <source>
        <dbReference type="ARBA" id="ARBA00040194"/>
    </source>
</evidence>
<gene>
    <name evidence="6" type="ORF">GA0061071_10949</name>
</gene>
<dbReference type="InterPro" id="IPR003615">
    <property type="entry name" value="HNH_nuc"/>
</dbReference>
<evidence type="ECO:0000313" key="6">
    <source>
        <dbReference type="EMBL" id="SCC23351.1"/>
    </source>
</evidence>
<protein>
    <recommendedName>
        <fullName evidence="4">Putative HNH nuclease YajD</fullName>
    </recommendedName>
</protein>
<reference evidence="7" key="1">
    <citation type="submission" date="2016-08" db="EMBL/GenBank/DDBJ databases">
        <authorList>
            <person name="Varghese N."/>
            <person name="Submissions Spin"/>
        </authorList>
    </citation>
    <scope>NUCLEOTIDE SEQUENCE [LARGE SCALE GENOMIC DNA]</scope>
    <source>
        <strain evidence="7">REICA_082</strain>
    </source>
</reference>
<dbReference type="PANTHER" id="PTHR41286">
    <property type="entry name" value="HNH NUCLEASE YAJD-RELATED"/>
    <property type="match status" value="1"/>
</dbReference>
<dbReference type="CDD" id="cd00085">
    <property type="entry name" value="HNHc"/>
    <property type="match status" value="1"/>
</dbReference>
<dbReference type="SMART" id="SM00507">
    <property type="entry name" value="HNHc"/>
    <property type="match status" value="1"/>
</dbReference>
<evidence type="ECO:0000256" key="3">
    <source>
        <dbReference type="ARBA" id="ARBA00038412"/>
    </source>
</evidence>
<dbReference type="RefSeq" id="WP_061495470.1">
    <property type="nucleotide sequence ID" value="NZ_CP115659.1"/>
</dbReference>
<accession>A0A1C4CWB3</accession>
<evidence type="ECO:0000256" key="2">
    <source>
        <dbReference type="ARBA" id="ARBA00022801"/>
    </source>
</evidence>
<keyword evidence="6" id="KW-0255">Endonuclease</keyword>
<dbReference type="EMBL" id="FMAY01000009">
    <property type="protein sequence ID" value="SCC23351.1"/>
    <property type="molecule type" value="Genomic_DNA"/>
</dbReference>
<keyword evidence="1" id="KW-0540">Nuclease</keyword>
<comment type="similarity">
    <text evidence="3">Belongs to the HNH nuclease family.</text>
</comment>
<dbReference type="GO" id="GO:0003676">
    <property type="term" value="F:nucleic acid binding"/>
    <property type="evidence" value="ECO:0007669"/>
    <property type="project" value="InterPro"/>
</dbReference>
<evidence type="ECO:0000256" key="1">
    <source>
        <dbReference type="ARBA" id="ARBA00022722"/>
    </source>
</evidence>
<keyword evidence="7" id="KW-1185">Reference proteome</keyword>
<dbReference type="AlphaFoldDB" id="A0A1C4CWB3"/>
<dbReference type="GO" id="GO:0016787">
    <property type="term" value="F:hydrolase activity"/>
    <property type="evidence" value="ECO:0007669"/>
    <property type="project" value="UniProtKB-KW"/>
</dbReference>
<proteinExistence type="inferred from homology"/>
<dbReference type="GO" id="GO:0008270">
    <property type="term" value="F:zinc ion binding"/>
    <property type="evidence" value="ECO:0007669"/>
    <property type="project" value="InterPro"/>
</dbReference>
<dbReference type="InterPro" id="IPR002711">
    <property type="entry name" value="HNH"/>
</dbReference>
<dbReference type="GO" id="GO:0004519">
    <property type="term" value="F:endonuclease activity"/>
    <property type="evidence" value="ECO:0007669"/>
    <property type="project" value="UniProtKB-KW"/>
</dbReference>
<feature type="domain" description="HNH nuclease" evidence="5">
    <location>
        <begin position="15"/>
        <end position="70"/>
    </location>
</feature>